<evidence type="ECO:0000313" key="1">
    <source>
        <dbReference type="EMBL" id="PZO36759.1"/>
    </source>
</evidence>
<evidence type="ECO:0000313" key="2">
    <source>
        <dbReference type="Proteomes" id="UP000249467"/>
    </source>
</evidence>
<protein>
    <recommendedName>
        <fullName evidence="3">DUF4258 domain-containing protein</fullName>
    </recommendedName>
</protein>
<organism evidence="1 2">
    <name type="scientific">Pseudanabaena frigida</name>
    <dbReference type="NCBI Taxonomy" id="945775"/>
    <lineage>
        <taxon>Bacteria</taxon>
        <taxon>Bacillati</taxon>
        <taxon>Cyanobacteriota</taxon>
        <taxon>Cyanophyceae</taxon>
        <taxon>Pseudanabaenales</taxon>
        <taxon>Pseudanabaenaceae</taxon>
        <taxon>Pseudanabaena</taxon>
    </lineage>
</organism>
<reference evidence="1 2" key="1">
    <citation type="submission" date="2018-04" db="EMBL/GenBank/DDBJ databases">
        <authorList>
            <person name="Go L.Y."/>
            <person name="Mitchell J.A."/>
        </authorList>
    </citation>
    <scope>NUCLEOTIDE SEQUENCE [LARGE SCALE GENOMIC DNA]</scope>
    <source>
        <strain evidence="1">ULC066bin1</strain>
    </source>
</reference>
<accession>A0A2W4W3V2</accession>
<sequence length="85" mass="10020">MKFRITNHALEEIQKRKIPIALVEYVVDNPQQVLTQDKDIRIYQSQVNLGTGKLYLLRIFVNETIDPAAIVTVYRTSQIKKYWKI</sequence>
<name>A0A2W4W3V2_9CYAN</name>
<gene>
    <name evidence="1" type="ORF">DCF19_20490</name>
</gene>
<dbReference type="Pfam" id="PF14076">
    <property type="entry name" value="DUF4258"/>
    <property type="match status" value="1"/>
</dbReference>
<dbReference type="EMBL" id="QBML01000037">
    <property type="protein sequence ID" value="PZO36759.1"/>
    <property type="molecule type" value="Genomic_DNA"/>
</dbReference>
<evidence type="ECO:0008006" key="3">
    <source>
        <dbReference type="Google" id="ProtNLM"/>
    </source>
</evidence>
<comment type="caution">
    <text evidence="1">The sequence shown here is derived from an EMBL/GenBank/DDBJ whole genome shotgun (WGS) entry which is preliminary data.</text>
</comment>
<dbReference type="InterPro" id="IPR025354">
    <property type="entry name" value="DUF4258"/>
</dbReference>
<dbReference type="AlphaFoldDB" id="A0A2W4W3V2"/>
<reference evidence="1 2" key="2">
    <citation type="submission" date="2018-06" db="EMBL/GenBank/DDBJ databases">
        <title>Metagenomic assembly of (sub)arctic Cyanobacteria and their associated microbiome from non-axenic cultures.</title>
        <authorList>
            <person name="Baurain D."/>
        </authorList>
    </citation>
    <scope>NUCLEOTIDE SEQUENCE [LARGE SCALE GENOMIC DNA]</scope>
    <source>
        <strain evidence="1">ULC066bin1</strain>
    </source>
</reference>
<proteinExistence type="predicted"/>
<dbReference type="Proteomes" id="UP000249467">
    <property type="component" value="Unassembled WGS sequence"/>
</dbReference>